<dbReference type="EMBL" id="JAVDPW010000001">
    <property type="protein sequence ID" value="MDR6288198.1"/>
    <property type="molecule type" value="Genomic_DNA"/>
</dbReference>
<dbReference type="SUPFAM" id="SSF51735">
    <property type="entry name" value="NAD(P)-binding Rossmann-fold domains"/>
    <property type="match status" value="1"/>
</dbReference>
<evidence type="ECO:0000313" key="1">
    <source>
        <dbReference type="EMBL" id="MDR6288198.1"/>
    </source>
</evidence>
<organism evidence="1 2">
    <name type="scientific">Inquilinus ginsengisoli</name>
    <dbReference type="NCBI Taxonomy" id="363840"/>
    <lineage>
        <taxon>Bacteria</taxon>
        <taxon>Pseudomonadati</taxon>
        <taxon>Pseudomonadota</taxon>
        <taxon>Alphaproteobacteria</taxon>
        <taxon>Rhodospirillales</taxon>
        <taxon>Rhodospirillaceae</taxon>
        <taxon>Inquilinus</taxon>
    </lineage>
</organism>
<dbReference type="Gene3D" id="3.40.50.720">
    <property type="entry name" value="NAD(P)-binding Rossmann-like Domain"/>
    <property type="match status" value="1"/>
</dbReference>
<gene>
    <name evidence="1" type="ORF">E9232_000697</name>
</gene>
<name>A0ABU1JHW2_9PROT</name>
<accession>A0ABU1JHW2</accession>
<proteinExistence type="predicted"/>
<evidence type="ECO:0000313" key="2">
    <source>
        <dbReference type="Proteomes" id="UP001262410"/>
    </source>
</evidence>
<dbReference type="Pfam" id="PF13561">
    <property type="entry name" value="adh_short_C2"/>
    <property type="match status" value="1"/>
</dbReference>
<dbReference type="InterPro" id="IPR036291">
    <property type="entry name" value="NAD(P)-bd_dom_sf"/>
</dbReference>
<reference evidence="1 2" key="1">
    <citation type="submission" date="2023-07" db="EMBL/GenBank/DDBJ databases">
        <title>Sorghum-associated microbial communities from plants grown in Nebraska, USA.</title>
        <authorList>
            <person name="Schachtman D."/>
        </authorList>
    </citation>
    <scope>NUCLEOTIDE SEQUENCE [LARGE SCALE GENOMIC DNA]</scope>
    <source>
        <strain evidence="1 2">584</strain>
    </source>
</reference>
<comment type="caution">
    <text evidence="1">The sequence shown here is derived from an EMBL/GenBank/DDBJ whole genome shotgun (WGS) entry which is preliminary data.</text>
</comment>
<dbReference type="Proteomes" id="UP001262410">
    <property type="component" value="Unassembled WGS sequence"/>
</dbReference>
<dbReference type="InterPro" id="IPR002347">
    <property type="entry name" value="SDR_fam"/>
</dbReference>
<keyword evidence="2" id="KW-1185">Reference proteome</keyword>
<protein>
    <submittedName>
        <fullName evidence="1">NAD(P)-dependent dehydrogenase (Short-subunit alcohol dehydrogenase family)</fullName>
    </submittedName>
</protein>
<sequence length="96" mass="10772">MVNLTRTLALGLARRDIRVNSVCPSLTHTSKIKGMLQDEVLVAKFEQRIPFRHTFAAIRCLDPKTAHWAYAWCCRLSLSIVTAFIKGALSTRRDGG</sequence>